<name>A0A2S6G3Y3_9GAMM</name>
<sequence length="80" mass="9368">MLPLRRSLNPEHNETHMPMGQVILTRVKRLLLMLVRSSETPKVAVVEEALERYREFLAQWRLMRDQNEASKQAPMDGVKP</sequence>
<dbReference type="Proteomes" id="UP000239648">
    <property type="component" value="Unassembled WGS sequence"/>
</dbReference>
<reference evidence="2 3" key="2">
    <citation type="submission" date="2018-02" db="EMBL/GenBank/DDBJ databases">
        <title>Subsurface microbial communities from deep shales in Ohio and West Virginia, USA.</title>
        <authorList>
            <person name="Wrighton K."/>
        </authorList>
    </citation>
    <scope>NUCLEOTIDE SEQUENCE [LARGE SCALE GENOMIC DNA]</scope>
    <source>
        <strain evidence="2 3">UTICA-S1B9</strain>
    </source>
</reference>
<reference evidence="1 4" key="1">
    <citation type="submission" date="2018-02" db="EMBL/GenBank/DDBJ databases">
        <title>Deep subsurface shale carbon reservoir microbial communities from Ohio and West Virginia, USA.</title>
        <authorList>
            <person name="Wrighton K."/>
        </authorList>
    </citation>
    <scope>NUCLEOTIDE SEQUENCE [LARGE SCALE GENOMIC DNA]</scope>
    <source>
        <strain evidence="1 4">UTICA-S1B6</strain>
    </source>
</reference>
<comment type="caution">
    <text evidence="2">The sequence shown here is derived from an EMBL/GenBank/DDBJ whole genome shotgun (WGS) entry which is preliminary data.</text>
</comment>
<proteinExistence type="predicted"/>
<accession>A0A2S6G3Y3</accession>
<evidence type="ECO:0000313" key="4">
    <source>
        <dbReference type="Proteomes" id="UP000239648"/>
    </source>
</evidence>
<evidence type="ECO:0000313" key="1">
    <source>
        <dbReference type="EMBL" id="PPK51795.1"/>
    </source>
</evidence>
<evidence type="ECO:0000313" key="2">
    <source>
        <dbReference type="EMBL" id="PPK53818.1"/>
    </source>
</evidence>
<dbReference type="RefSeq" id="WP_258075574.1">
    <property type="nucleotide sequence ID" value="NZ_PTIT01000009.1"/>
</dbReference>
<evidence type="ECO:0000313" key="3">
    <source>
        <dbReference type="Proteomes" id="UP000239446"/>
    </source>
</evidence>
<gene>
    <name evidence="2" type="ORF">B0H24_102446</name>
    <name evidence="1" type="ORF">BY455_10946</name>
</gene>
<dbReference type="EMBL" id="PTIT01000009">
    <property type="protein sequence ID" value="PPK51795.1"/>
    <property type="molecule type" value="Genomic_DNA"/>
</dbReference>
<dbReference type="AlphaFoldDB" id="A0A2S6G3Y3"/>
<dbReference type="EMBL" id="PTIU01000024">
    <property type="protein sequence ID" value="PPK53818.1"/>
    <property type="molecule type" value="Genomic_DNA"/>
</dbReference>
<organism evidence="2 3">
    <name type="scientific">Marinobacter persicus</name>
    <dbReference type="NCBI Taxonomy" id="930118"/>
    <lineage>
        <taxon>Bacteria</taxon>
        <taxon>Pseudomonadati</taxon>
        <taxon>Pseudomonadota</taxon>
        <taxon>Gammaproteobacteria</taxon>
        <taxon>Pseudomonadales</taxon>
        <taxon>Marinobacteraceae</taxon>
        <taxon>Marinobacter</taxon>
    </lineage>
</organism>
<dbReference type="Proteomes" id="UP000239446">
    <property type="component" value="Unassembled WGS sequence"/>
</dbReference>
<keyword evidence="4" id="KW-1185">Reference proteome</keyword>
<dbReference type="STRING" id="930118.SAMN05216429_111102"/>
<protein>
    <submittedName>
        <fullName evidence="2">Uncharacterized protein</fullName>
    </submittedName>
</protein>